<dbReference type="Gene3D" id="3.30.70.360">
    <property type="match status" value="1"/>
</dbReference>
<evidence type="ECO:0000256" key="2">
    <source>
        <dbReference type="ARBA" id="ARBA00022670"/>
    </source>
</evidence>
<reference evidence="6" key="1">
    <citation type="submission" date="2018-06" db="EMBL/GenBank/DDBJ databases">
        <authorList>
            <person name="Zhirakovskaya E."/>
        </authorList>
    </citation>
    <scope>NUCLEOTIDE SEQUENCE</scope>
</reference>
<keyword evidence="3" id="KW-0479">Metal-binding</keyword>
<dbReference type="InterPro" id="IPR036264">
    <property type="entry name" value="Bact_exopeptidase_dim_dom"/>
</dbReference>
<dbReference type="GO" id="GO:0006508">
    <property type="term" value="P:proteolysis"/>
    <property type="evidence" value="ECO:0007669"/>
    <property type="project" value="UniProtKB-KW"/>
</dbReference>
<dbReference type="InterPro" id="IPR001261">
    <property type="entry name" value="ArgE/DapE_CS"/>
</dbReference>
<feature type="non-terminal residue" evidence="6">
    <location>
        <position position="368"/>
    </location>
</feature>
<dbReference type="GO" id="GO:0046872">
    <property type="term" value="F:metal ion binding"/>
    <property type="evidence" value="ECO:0007669"/>
    <property type="project" value="UniProtKB-KW"/>
</dbReference>
<sequence>MRKIILLFAVGLLALASVLVFRTLQNGPAASSAPVRVPVEMIQVDAAQTAAHLSQAIRFKTISTQDRSQFDPAVFTAFQQWMAVSYPDFYAAVTTQTVLGSTQLNTWTGSNPALDPVVFLAHQDVVPADSSKNSGWEKPPFAGVIEDGFIWGRGAIDDKGSLIALLEAANVLAASGYQPERSILFAFGHDEEVGGSGAQSVAALLKSQNIHPWAVIDEGGAITTNMPDVAAPVARIGVAEKGYLTLILTARAKGGHSSTPPKITALGELSRAIAAVEAHPFEQKLDKVTRAMLRVTASADEIGFFKRLVVSNLWLFGGVVEAQMKQSNSGAAMLGTTIAPTIVHAGTKENALPREAQAYINFRLASRD</sequence>
<dbReference type="SUPFAM" id="SSF55031">
    <property type="entry name" value="Bacterial exopeptidase dimerisation domain"/>
    <property type="match status" value="1"/>
</dbReference>
<evidence type="ECO:0000313" key="6">
    <source>
        <dbReference type="EMBL" id="VAW00025.1"/>
    </source>
</evidence>
<dbReference type="Pfam" id="PF01546">
    <property type="entry name" value="Peptidase_M20"/>
    <property type="match status" value="1"/>
</dbReference>
<evidence type="ECO:0000256" key="5">
    <source>
        <dbReference type="ARBA" id="ARBA00022833"/>
    </source>
</evidence>
<dbReference type="EMBL" id="UOEE01000284">
    <property type="protein sequence ID" value="VAW00025.1"/>
    <property type="molecule type" value="Genomic_DNA"/>
</dbReference>
<organism evidence="6">
    <name type="scientific">hydrothermal vent metagenome</name>
    <dbReference type="NCBI Taxonomy" id="652676"/>
    <lineage>
        <taxon>unclassified sequences</taxon>
        <taxon>metagenomes</taxon>
        <taxon>ecological metagenomes</taxon>
    </lineage>
</organism>
<accession>A0A3B0S189</accession>
<name>A0A3B0S189_9ZZZZ</name>
<gene>
    <name evidence="6" type="ORF">MNBD_ALPHA06-365</name>
</gene>
<comment type="similarity">
    <text evidence="1">Belongs to the peptidase M20A family.</text>
</comment>
<dbReference type="InterPro" id="IPR047177">
    <property type="entry name" value="Pept_M20A"/>
</dbReference>
<dbReference type="Gene3D" id="3.40.630.10">
    <property type="entry name" value="Zn peptidases"/>
    <property type="match status" value="1"/>
</dbReference>
<keyword evidence="5" id="KW-0862">Zinc</keyword>
<protein>
    <submittedName>
        <fullName evidence="6">Uncharacterized protein</fullName>
    </submittedName>
</protein>
<dbReference type="SUPFAM" id="SSF53187">
    <property type="entry name" value="Zn-dependent exopeptidases"/>
    <property type="match status" value="1"/>
</dbReference>
<keyword evidence="4" id="KW-0378">Hydrolase</keyword>
<proteinExistence type="inferred from homology"/>
<dbReference type="PANTHER" id="PTHR45962">
    <property type="entry name" value="N-FATTY-ACYL-AMINO ACID SYNTHASE/HYDROLASE PM20D1"/>
    <property type="match status" value="1"/>
</dbReference>
<keyword evidence="2" id="KW-0645">Protease</keyword>
<evidence type="ECO:0000256" key="4">
    <source>
        <dbReference type="ARBA" id="ARBA00022801"/>
    </source>
</evidence>
<dbReference type="GO" id="GO:0008233">
    <property type="term" value="F:peptidase activity"/>
    <property type="evidence" value="ECO:0007669"/>
    <property type="project" value="UniProtKB-KW"/>
</dbReference>
<dbReference type="InterPro" id="IPR002933">
    <property type="entry name" value="Peptidase_M20"/>
</dbReference>
<evidence type="ECO:0000256" key="1">
    <source>
        <dbReference type="ARBA" id="ARBA00006247"/>
    </source>
</evidence>
<dbReference type="AlphaFoldDB" id="A0A3B0S189"/>
<dbReference type="PROSITE" id="PS00759">
    <property type="entry name" value="ARGE_DAPE_CPG2_2"/>
    <property type="match status" value="1"/>
</dbReference>
<evidence type="ECO:0000256" key="3">
    <source>
        <dbReference type="ARBA" id="ARBA00022723"/>
    </source>
</evidence>
<dbReference type="PANTHER" id="PTHR45962:SF1">
    <property type="entry name" value="N-FATTY-ACYL-AMINO ACID SYNTHASE_HYDROLASE PM20D1"/>
    <property type="match status" value="1"/>
</dbReference>